<dbReference type="NCBIfam" id="TIGR01726">
    <property type="entry name" value="HEQRo_perm_3TM"/>
    <property type="match status" value="1"/>
</dbReference>
<dbReference type="PANTHER" id="PTHR30614">
    <property type="entry name" value="MEMBRANE COMPONENT OF AMINO ACID ABC TRANSPORTER"/>
    <property type="match status" value="1"/>
</dbReference>
<dbReference type="InterPro" id="IPR043429">
    <property type="entry name" value="ArtM/GltK/GlnP/TcyL/YhdX-like"/>
</dbReference>
<dbReference type="InterPro" id="IPR035906">
    <property type="entry name" value="MetI-like_sf"/>
</dbReference>
<dbReference type="Proteomes" id="UP001163550">
    <property type="component" value="Chromosome"/>
</dbReference>
<evidence type="ECO:0000256" key="1">
    <source>
        <dbReference type="ARBA" id="ARBA00004651"/>
    </source>
</evidence>
<dbReference type="RefSeq" id="WP_070371394.1">
    <property type="nucleotide sequence ID" value="NZ_CABIIK010000015.1"/>
</dbReference>
<evidence type="ECO:0000256" key="4">
    <source>
        <dbReference type="ARBA" id="ARBA00022475"/>
    </source>
</evidence>
<feature type="transmembrane region" description="Helical" evidence="9">
    <location>
        <begin position="88"/>
        <end position="108"/>
    </location>
</feature>
<feature type="transmembrane region" description="Helical" evidence="9">
    <location>
        <begin position="194"/>
        <end position="214"/>
    </location>
</feature>
<evidence type="ECO:0000256" key="5">
    <source>
        <dbReference type="ARBA" id="ARBA00022692"/>
    </source>
</evidence>
<dbReference type="Pfam" id="PF00528">
    <property type="entry name" value="BPD_transp_1"/>
    <property type="match status" value="1"/>
</dbReference>
<organism evidence="11 13">
    <name type="scientific">Acetobacterium wieringae</name>
    <dbReference type="NCBI Taxonomy" id="52694"/>
    <lineage>
        <taxon>Bacteria</taxon>
        <taxon>Bacillati</taxon>
        <taxon>Bacillota</taxon>
        <taxon>Clostridia</taxon>
        <taxon>Eubacteriales</taxon>
        <taxon>Eubacteriaceae</taxon>
        <taxon>Acetobacterium</taxon>
    </lineage>
</organism>
<dbReference type="GO" id="GO:0006865">
    <property type="term" value="P:amino acid transport"/>
    <property type="evidence" value="ECO:0007669"/>
    <property type="project" value="UniProtKB-KW"/>
</dbReference>
<sequence length="240" mass="26959">MNSSNPFALWRWEKMFGEWQMFGEGFLRTIEVAALALILALVLGIIFGVISTSNNKVMRGIARIYVEFFQNTPLVIQVFFLYNGLAIAGLRLSVFVIGVLGIGVYHGAYVSEVVKTGITSIPEGQVEAAKSQGFTYIQYMRYIILPQTIKIILPPLTNQAVNLIKNTSVLAMISGFDLMYMADSWASSSLDYGPSYVFAGLLYFMLCFPLATWARKYEERLKRNDTTRTLYDPCEEAVTC</sequence>
<dbReference type="EMBL" id="CP087994">
    <property type="protein sequence ID" value="UYO64553.1"/>
    <property type="molecule type" value="Genomic_DNA"/>
</dbReference>
<keyword evidence="7 9" id="KW-1133">Transmembrane helix</keyword>
<keyword evidence="14" id="KW-1185">Reference proteome</keyword>
<proteinExistence type="inferred from homology"/>
<keyword evidence="3 9" id="KW-0813">Transport</keyword>
<evidence type="ECO:0000313" key="12">
    <source>
        <dbReference type="EMBL" id="UYO64553.1"/>
    </source>
</evidence>
<evidence type="ECO:0000313" key="11">
    <source>
        <dbReference type="EMBL" id="TYC87098.1"/>
    </source>
</evidence>
<evidence type="ECO:0000256" key="2">
    <source>
        <dbReference type="ARBA" id="ARBA00010072"/>
    </source>
</evidence>
<dbReference type="GO" id="GO:0043190">
    <property type="term" value="C:ATP-binding cassette (ABC) transporter complex"/>
    <property type="evidence" value="ECO:0007669"/>
    <property type="project" value="InterPro"/>
</dbReference>
<dbReference type="AlphaFoldDB" id="A0A5D0WTL6"/>
<dbReference type="Gene3D" id="1.10.3720.10">
    <property type="entry name" value="MetI-like"/>
    <property type="match status" value="1"/>
</dbReference>
<dbReference type="CDD" id="cd06261">
    <property type="entry name" value="TM_PBP2"/>
    <property type="match status" value="1"/>
</dbReference>
<feature type="transmembrane region" description="Helical" evidence="9">
    <location>
        <begin position="64"/>
        <end position="82"/>
    </location>
</feature>
<feature type="transmembrane region" description="Helical" evidence="9">
    <location>
        <begin position="163"/>
        <end position="182"/>
    </location>
</feature>
<keyword evidence="8 9" id="KW-0472">Membrane</keyword>
<keyword evidence="4" id="KW-1003">Cell membrane</keyword>
<dbReference type="InterPro" id="IPR010065">
    <property type="entry name" value="AA_ABC_transptr_permease_3TM"/>
</dbReference>
<protein>
    <submittedName>
        <fullName evidence="11">Amino acid ABC transporter permease</fullName>
    </submittedName>
</protein>
<dbReference type="PANTHER" id="PTHR30614:SF20">
    <property type="entry name" value="GLUTAMINE TRANSPORT SYSTEM PERMEASE PROTEIN GLNP"/>
    <property type="match status" value="1"/>
</dbReference>
<evidence type="ECO:0000256" key="8">
    <source>
        <dbReference type="ARBA" id="ARBA00023136"/>
    </source>
</evidence>
<keyword evidence="5 9" id="KW-0812">Transmembrane</keyword>
<evidence type="ECO:0000256" key="7">
    <source>
        <dbReference type="ARBA" id="ARBA00022989"/>
    </source>
</evidence>
<dbReference type="GO" id="GO:0022857">
    <property type="term" value="F:transmembrane transporter activity"/>
    <property type="evidence" value="ECO:0007669"/>
    <property type="project" value="InterPro"/>
</dbReference>
<dbReference type="OrthoDB" id="9787841at2"/>
<reference evidence="12" key="2">
    <citation type="submission" date="2021-11" db="EMBL/GenBank/DDBJ databases">
        <title>Isoprene-degrading acetogen.</title>
        <authorList>
            <person name="Yang Y."/>
            <person name="Jin H."/>
            <person name="Yan J."/>
        </authorList>
    </citation>
    <scope>NUCLEOTIDE SEQUENCE</scope>
    <source>
        <strain evidence="12">Berkeley</strain>
    </source>
</reference>
<evidence type="ECO:0000259" key="10">
    <source>
        <dbReference type="PROSITE" id="PS50928"/>
    </source>
</evidence>
<evidence type="ECO:0000256" key="6">
    <source>
        <dbReference type="ARBA" id="ARBA00022970"/>
    </source>
</evidence>
<keyword evidence="6" id="KW-0029">Amino-acid transport</keyword>
<gene>
    <name evidence="11" type="ORF">FXB42_05400</name>
    <name evidence="12" type="ORF">LNN31_09055</name>
</gene>
<accession>A0A5D0WTL6</accession>
<evidence type="ECO:0000256" key="3">
    <source>
        <dbReference type="ARBA" id="ARBA00022448"/>
    </source>
</evidence>
<feature type="transmembrane region" description="Helical" evidence="9">
    <location>
        <begin position="32"/>
        <end position="52"/>
    </location>
</feature>
<name>A0A5D0WTL6_9FIRM</name>
<dbReference type="EMBL" id="VSLA01000007">
    <property type="protein sequence ID" value="TYC87098.1"/>
    <property type="molecule type" value="Genomic_DNA"/>
</dbReference>
<reference evidence="11 13" key="1">
    <citation type="submission" date="2019-08" db="EMBL/GenBank/DDBJ databases">
        <title>Isolation and enrichment of carboxydotrophic bacteria from anaerobic sludge for the production of bio-based chemicals from syngas.</title>
        <authorList>
            <person name="Antares A.L."/>
            <person name="Moreira J."/>
            <person name="Diender M."/>
            <person name="Parshina S.N."/>
            <person name="Stams A.J.M."/>
            <person name="Alves M."/>
            <person name="Alves J.I."/>
            <person name="Sousa D.Z."/>
        </authorList>
    </citation>
    <scope>NUCLEOTIDE SEQUENCE [LARGE SCALE GENOMIC DNA]</scope>
    <source>
        <strain evidence="11 13">JM</strain>
    </source>
</reference>
<feature type="domain" description="ABC transmembrane type-1" evidence="10">
    <location>
        <begin position="26"/>
        <end position="214"/>
    </location>
</feature>
<dbReference type="InterPro" id="IPR000515">
    <property type="entry name" value="MetI-like"/>
</dbReference>
<comment type="similarity">
    <text evidence="2">Belongs to the binding-protein-dependent transport system permease family. HisMQ subfamily.</text>
</comment>
<dbReference type="PROSITE" id="PS50928">
    <property type="entry name" value="ABC_TM1"/>
    <property type="match status" value="1"/>
</dbReference>
<evidence type="ECO:0000313" key="13">
    <source>
        <dbReference type="Proteomes" id="UP000322619"/>
    </source>
</evidence>
<evidence type="ECO:0000313" key="14">
    <source>
        <dbReference type="Proteomes" id="UP001163550"/>
    </source>
</evidence>
<dbReference type="SUPFAM" id="SSF161098">
    <property type="entry name" value="MetI-like"/>
    <property type="match status" value="1"/>
</dbReference>
<comment type="subcellular location">
    <subcellularLocation>
        <location evidence="1 9">Cell membrane</location>
        <topology evidence="1 9">Multi-pass membrane protein</topology>
    </subcellularLocation>
</comment>
<dbReference type="Proteomes" id="UP000322619">
    <property type="component" value="Unassembled WGS sequence"/>
</dbReference>
<evidence type="ECO:0000256" key="9">
    <source>
        <dbReference type="RuleBase" id="RU363032"/>
    </source>
</evidence>